<dbReference type="Pfam" id="PF22513">
    <property type="entry name" value="FitA-like_RHH"/>
    <property type="match status" value="1"/>
</dbReference>
<accession>A0A7Y9RZP8</accession>
<dbReference type="GO" id="GO:0006355">
    <property type="term" value="P:regulation of DNA-templated transcription"/>
    <property type="evidence" value="ECO:0007669"/>
    <property type="project" value="InterPro"/>
</dbReference>
<evidence type="ECO:0000259" key="1">
    <source>
        <dbReference type="Pfam" id="PF22513"/>
    </source>
</evidence>
<proteinExistence type="predicted"/>
<dbReference type="RefSeq" id="WP_179500406.1">
    <property type="nucleotide sequence ID" value="NZ_JACCAA010000001.1"/>
</dbReference>
<organism evidence="2 3">
    <name type="scientific">Nocardioides daedukensis</name>
    <dbReference type="NCBI Taxonomy" id="634462"/>
    <lineage>
        <taxon>Bacteria</taxon>
        <taxon>Bacillati</taxon>
        <taxon>Actinomycetota</taxon>
        <taxon>Actinomycetes</taxon>
        <taxon>Propionibacteriales</taxon>
        <taxon>Nocardioidaceae</taxon>
        <taxon>Nocardioides</taxon>
    </lineage>
</organism>
<dbReference type="InterPro" id="IPR053853">
    <property type="entry name" value="FitA-like_RHH"/>
</dbReference>
<feature type="domain" description="Antitoxin FitA-like ribbon-helix-helix" evidence="1">
    <location>
        <begin position="2"/>
        <end position="39"/>
    </location>
</feature>
<dbReference type="AlphaFoldDB" id="A0A7Y9RZP8"/>
<comment type="caution">
    <text evidence="2">The sequence shown here is derived from an EMBL/GenBank/DDBJ whole genome shotgun (WGS) entry which is preliminary data.</text>
</comment>
<gene>
    <name evidence="2" type="ORF">BJ980_000007</name>
</gene>
<sequence>MATVQIRNLDDDAYAVLKRRASASGRSLQEYLRITLERQAAEPTVEEAITRARVDFAWSDKPTMGDIVTSQQTGRGR</sequence>
<evidence type="ECO:0000313" key="2">
    <source>
        <dbReference type="EMBL" id="NYG57084.1"/>
    </source>
</evidence>
<reference evidence="2 3" key="1">
    <citation type="submission" date="2020-07" db="EMBL/GenBank/DDBJ databases">
        <title>Sequencing the genomes of 1000 actinobacteria strains.</title>
        <authorList>
            <person name="Klenk H.-P."/>
        </authorList>
    </citation>
    <scope>NUCLEOTIDE SEQUENCE [LARGE SCALE GENOMIC DNA]</scope>
    <source>
        <strain evidence="2 3">DSM 23819</strain>
    </source>
</reference>
<dbReference type="InterPro" id="IPR010985">
    <property type="entry name" value="Ribbon_hlx_hlx"/>
</dbReference>
<name>A0A7Y9RZP8_9ACTN</name>
<dbReference type="Proteomes" id="UP000540656">
    <property type="component" value="Unassembled WGS sequence"/>
</dbReference>
<keyword evidence="3" id="KW-1185">Reference proteome</keyword>
<evidence type="ECO:0000313" key="3">
    <source>
        <dbReference type="Proteomes" id="UP000540656"/>
    </source>
</evidence>
<dbReference type="EMBL" id="JACCAA010000001">
    <property type="protein sequence ID" value="NYG57084.1"/>
    <property type="molecule type" value="Genomic_DNA"/>
</dbReference>
<dbReference type="SUPFAM" id="SSF47598">
    <property type="entry name" value="Ribbon-helix-helix"/>
    <property type="match status" value="1"/>
</dbReference>
<protein>
    <submittedName>
        <fullName evidence="2">Plasmid stability protein</fullName>
    </submittedName>
</protein>